<gene>
    <name evidence="4" type="ordered locus">Caul_2182</name>
</gene>
<dbReference type="InterPro" id="IPR018181">
    <property type="entry name" value="Heat_shock_70_CS"/>
</dbReference>
<dbReference type="STRING" id="366602.Caul_2182"/>
<dbReference type="Gene3D" id="3.30.420.40">
    <property type="match status" value="3"/>
</dbReference>
<protein>
    <recommendedName>
        <fullName evidence="5">Hsp70 family protein</fullName>
    </recommendedName>
</protein>
<dbReference type="KEGG" id="cak:Caul_2182"/>
<dbReference type="EMBL" id="CP000927">
    <property type="protein sequence ID" value="ABZ71310.1"/>
    <property type="molecule type" value="Genomic_DNA"/>
</dbReference>
<accession>B0T8G7</accession>
<dbReference type="InterPro" id="IPR013126">
    <property type="entry name" value="Hsp_70_fam"/>
</dbReference>
<name>B0T8G7_CAUSK</name>
<dbReference type="InterPro" id="IPR042054">
    <property type="entry name" value="YegD-like"/>
</dbReference>
<evidence type="ECO:0000313" key="4">
    <source>
        <dbReference type="EMBL" id="ABZ71310.1"/>
    </source>
</evidence>
<reference evidence="4" key="1">
    <citation type="submission" date="2008-01" db="EMBL/GenBank/DDBJ databases">
        <title>Complete sequence of chromosome of Caulobacter sp. K31.</title>
        <authorList>
            <consortium name="US DOE Joint Genome Institute"/>
            <person name="Copeland A."/>
            <person name="Lucas S."/>
            <person name="Lapidus A."/>
            <person name="Barry K."/>
            <person name="Glavina del Rio T."/>
            <person name="Dalin E."/>
            <person name="Tice H."/>
            <person name="Pitluck S."/>
            <person name="Bruce D."/>
            <person name="Goodwin L."/>
            <person name="Thompson L.S."/>
            <person name="Brettin T."/>
            <person name="Detter J.C."/>
            <person name="Han C."/>
            <person name="Schmutz J."/>
            <person name="Larimer F."/>
            <person name="Land M."/>
            <person name="Hauser L."/>
            <person name="Kyrpides N."/>
            <person name="Kim E."/>
            <person name="Stephens C."/>
            <person name="Richardson P."/>
        </authorList>
    </citation>
    <scope>NUCLEOTIDE SEQUENCE [LARGE SCALE GENOMIC DNA]</scope>
    <source>
        <strain evidence="4">K31</strain>
    </source>
</reference>
<dbReference type="PANTHER" id="PTHR42749:SF1">
    <property type="entry name" value="CELL SHAPE-DETERMINING PROTEIN MREB"/>
    <property type="match status" value="1"/>
</dbReference>
<dbReference type="GO" id="GO:0140662">
    <property type="term" value="F:ATP-dependent protein folding chaperone"/>
    <property type="evidence" value="ECO:0007669"/>
    <property type="project" value="InterPro"/>
</dbReference>
<dbReference type="eggNOG" id="COG0443">
    <property type="taxonomic scope" value="Bacteria"/>
</dbReference>
<dbReference type="PRINTS" id="PR00301">
    <property type="entry name" value="HEATSHOCK70"/>
</dbReference>
<dbReference type="OrthoDB" id="9807934at2"/>
<organism evidence="4">
    <name type="scientific">Caulobacter sp. (strain K31)</name>
    <dbReference type="NCBI Taxonomy" id="366602"/>
    <lineage>
        <taxon>Bacteria</taxon>
        <taxon>Pseudomonadati</taxon>
        <taxon>Pseudomonadota</taxon>
        <taxon>Alphaproteobacteria</taxon>
        <taxon>Caulobacterales</taxon>
        <taxon>Caulobacteraceae</taxon>
        <taxon>Caulobacter</taxon>
    </lineage>
</organism>
<comment type="similarity">
    <text evidence="1">Belongs to the heat shock protein 70 family.</text>
</comment>
<dbReference type="HOGENOM" id="CLU_033976_2_0_5"/>
<dbReference type="PANTHER" id="PTHR42749">
    <property type="entry name" value="CELL SHAPE-DETERMINING PROTEIN MREB"/>
    <property type="match status" value="1"/>
</dbReference>
<dbReference type="Pfam" id="PF00012">
    <property type="entry name" value="HSP70"/>
    <property type="match status" value="2"/>
</dbReference>
<dbReference type="PROSITE" id="PS01036">
    <property type="entry name" value="HSP70_3"/>
    <property type="match status" value="1"/>
</dbReference>
<keyword evidence="2" id="KW-0547">Nucleotide-binding</keyword>
<dbReference type="InterPro" id="IPR043129">
    <property type="entry name" value="ATPase_NBD"/>
</dbReference>
<evidence type="ECO:0000256" key="1">
    <source>
        <dbReference type="ARBA" id="ARBA00007381"/>
    </source>
</evidence>
<dbReference type="AlphaFoldDB" id="B0T8G7"/>
<sequence length="447" mass="48801">MTSAHQPTIGIDFGTTNTVVSMTHGDGPATLVKFPAAGGDIFAFRSALSFHAVMGVGGQPNELVTEAGPWAIEAYVEDPLETRFIQSFKTFAASAAFTETKILNKRYQFEDLLAAFLLKLKAHGGDAMAALPPRVIVGRPVTFAGGNPNEALALSRYQAAFARLGFTDIRYAYEPVGAAFFFARQLKEDATVLVADFGGGTSDFSIVRFERTPSEDGSEKLRSTALARSGVGVAGDAFDYRIIDQLVSPELGKGSLYRAFDNRLPIPQRYYTAFARWDQLALLRASKDMRDIRALQRTAMEPEKIARLIEVLDDNHGYALYRAVSSLKEALSRQEEATFRFEAGSVLIEKAIKRSDFEGWIAPELKAIETAVDQALERSGLGPDGVDRVFLTGGSSFVPAVRDIFLRRFGQAKIESGGEFESIASGLALIGRESDLDLWSERARLPA</sequence>
<keyword evidence="3" id="KW-0067">ATP-binding</keyword>
<evidence type="ECO:0000256" key="3">
    <source>
        <dbReference type="ARBA" id="ARBA00022840"/>
    </source>
</evidence>
<evidence type="ECO:0008006" key="5">
    <source>
        <dbReference type="Google" id="ProtNLM"/>
    </source>
</evidence>
<dbReference type="GO" id="GO:0005524">
    <property type="term" value="F:ATP binding"/>
    <property type="evidence" value="ECO:0007669"/>
    <property type="project" value="UniProtKB-KW"/>
</dbReference>
<dbReference type="SUPFAM" id="SSF53067">
    <property type="entry name" value="Actin-like ATPase domain"/>
    <property type="match status" value="2"/>
</dbReference>
<proteinExistence type="inferred from homology"/>
<dbReference type="Gene3D" id="3.90.640.10">
    <property type="entry name" value="Actin, Chain A, domain 4"/>
    <property type="match status" value="2"/>
</dbReference>
<evidence type="ECO:0000256" key="2">
    <source>
        <dbReference type="ARBA" id="ARBA00022741"/>
    </source>
</evidence>
<dbReference type="CDD" id="cd10231">
    <property type="entry name" value="ASKHA_NBD_HSP70_YegD-like"/>
    <property type="match status" value="1"/>
</dbReference>